<evidence type="ECO:0000313" key="2">
    <source>
        <dbReference type="Proteomes" id="UP000009340"/>
    </source>
</evidence>
<dbReference type="Proteomes" id="UP000009340">
    <property type="component" value="Unassembled WGS sequence"/>
</dbReference>
<organism evidence="1 2">
    <name type="scientific">Cronobacter condimenti 1330</name>
    <dbReference type="NCBI Taxonomy" id="1073999"/>
    <lineage>
        <taxon>Bacteria</taxon>
        <taxon>Pseudomonadati</taxon>
        <taxon>Pseudomonadota</taxon>
        <taxon>Gammaproteobacteria</taxon>
        <taxon>Enterobacterales</taxon>
        <taxon>Enterobacteriaceae</taxon>
        <taxon>Cronobacter</taxon>
    </lineage>
</organism>
<accession>K8AEQ5</accession>
<comment type="caution">
    <text evidence="1">The sequence shown here is derived from an EMBL/GenBank/DDBJ whole genome shotgun (WGS) entry which is preliminary data.</text>
</comment>
<protein>
    <submittedName>
        <fullName evidence="1">Uncharacterized protein</fullName>
    </submittedName>
</protein>
<dbReference type="EMBL" id="CAKW01000131">
    <property type="protein sequence ID" value="CCJ74279.1"/>
    <property type="molecule type" value="Genomic_DNA"/>
</dbReference>
<evidence type="ECO:0000313" key="1">
    <source>
        <dbReference type="EMBL" id="CCJ74279.1"/>
    </source>
</evidence>
<name>K8AEQ5_9ENTR</name>
<gene>
    <name evidence="1" type="ORF">BN137_3677</name>
</gene>
<proteinExistence type="predicted"/>
<dbReference type="AlphaFoldDB" id="K8AEQ5"/>
<sequence>MATLILLKKRNIPSKKHGVPLHFTPTLRPFTPAKTRIY</sequence>
<reference evidence="1" key="1">
    <citation type="submission" date="2012-07" db="EMBL/GenBank/DDBJ databases">
        <authorList>
            <person name="Cummings C."/>
        </authorList>
    </citation>
    <scope>NUCLEOTIDE SEQUENCE</scope>
    <source>
        <strain evidence="1">1330</strain>
    </source>
</reference>